<accession>A0A7W6C1K5</accession>
<dbReference type="GO" id="GO:0004630">
    <property type="term" value="F:phospholipase D activity"/>
    <property type="evidence" value="ECO:0007669"/>
    <property type="project" value="UniProtKB-EC"/>
</dbReference>
<dbReference type="PROSITE" id="PS50035">
    <property type="entry name" value="PLD"/>
    <property type="match status" value="2"/>
</dbReference>
<evidence type="ECO:0000259" key="10">
    <source>
        <dbReference type="PROSITE" id="PS50035"/>
    </source>
</evidence>
<feature type="domain" description="PLD phosphodiesterase" evidence="10">
    <location>
        <begin position="140"/>
        <end position="163"/>
    </location>
</feature>
<evidence type="ECO:0000256" key="7">
    <source>
        <dbReference type="ARBA" id="ARBA00022801"/>
    </source>
</evidence>
<keyword evidence="12" id="KW-1185">Reference proteome</keyword>
<evidence type="ECO:0000313" key="12">
    <source>
        <dbReference type="Proteomes" id="UP000561459"/>
    </source>
</evidence>
<comment type="subcellular location">
    <subcellularLocation>
        <location evidence="3">Secreted</location>
    </subcellularLocation>
</comment>
<dbReference type="RefSeq" id="WP_183617400.1">
    <property type="nucleotide sequence ID" value="NZ_JACIDY010000006.1"/>
</dbReference>
<evidence type="ECO:0000313" key="11">
    <source>
        <dbReference type="EMBL" id="MBB3940807.1"/>
    </source>
</evidence>
<dbReference type="CDD" id="cd09143">
    <property type="entry name" value="PLDc_vPLD1_2_like_bac_2"/>
    <property type="match status" value="1"/>
</dbReference>
<evidence type="ECO:0000256" key="4">
    <source>
        <dbReference type="ARBA" id="ARBA00018392"/>
    </source>
</evidence>
<dbReference type="SMART" id="SM00155">
    <property type="entry name" value="PLDc"/>
    <property type="match status" value="2"/>
</dbReference>
<keyword evidence="5" id="KW-0964">Secreted</keyword>
<protein>
    <recommendedName>
        <fullName evidence="4">Phospholipase D</fullName>
    </recommendedName>
    <alternativeName>
        <fullName evidence="9">Choline phosphatase</fullName>
    </alternativeName>
</protein>
<dbReference type="EMBL" id="JACIDY010000006">
    <property type="protein sequence ID" value="MBB3940807.1"/>
    <property type="molecule type" value="Genomic_DNA"/>
</dbReference>
<dbReference type="Proteomes" id="UP000561459">
    <property type="component" value="Unassembled WGS sequence"/>
</dbReference>
<dbReference type="InterPro" id="IPR025202">
    <property type="entry name" value="PLD-like_dom"/>
</dbReference>
<evidence type="ECO:0000256" key="5">
    <source>
        <dbReference type="ARBA" id="ARBA00022525"/>
    </source>
</evidence>
<dbReference type="PANTHER" id="PTHR18896:SF76">
    <property type="entry name" value="PHOSPHOLIPASE"/>
    <property type="match status" value="1"/>
</dbReference>
<dbReference type="AlphaFoldDB" id="A0A7W6C1K5"/>
<keyword evidence="7" id="KW-0378">Hydrolase</keyword>
<proteinExistence type="predicted"/>
<evidence type="ECO:0000256" key="9">
    <source>
        <dbReference type="ARBA" id="ARBA00029594"/>
    </source>
</evidence>
<dbReference type="Gene3D" id="3.30.870.10">
    <property type="entry name" value="Endonuclease Chain A"/>
    <property type="match status" value="2"/>
</dbReference>
<reference evidence="11 12" key="1">
    <citation type="submission" date="2020-08" db="EMBL/GenBank/DDBJ databases">
        <title>Genomic Encyclopedia of Type Strains, Phase IV (KMG-IV): sequencing the most valuable type-strain genomes for metagenomic binning, comparative biology and taxonomic classification.</title>
        <authorList>
            <person name="Goeker M."/>
        </authorList>
    </citation>
    <scope>NUCLEOTIDE SEQUENCE [LARGE SCALE GENOMIC DNA]</scope>
    <source>
        <strain evidence="11 12">DSM 27568</strain>
    </source>
</reference>
<evidence type="ECO:0000256" key="8">
    <source>
        <dbReference type="ARBA" id="ARBA00023098"/>
    </source>
</evidence>
<comment type="catalytic activity">
    <reaction evidence="1">
        <text>a 1,2-diacyl-sn-glycero-3-phosphocholine + H2O = a 1,2-diacyl-sn-glycero-3-phosphate + choline + H(+)</text>
        <dbReference type="Rhea" id="RHEA:14445"/>
        <dbReference type="ChEBI" id="CHEBI:15354"/>
        <dbReference type="ChEBI" id="CHEBI:15377"/>
        <dbReference type="ChEBI" id="CHEBI:15378"/>
        <dbReference type="ChEBI" id="CHEBI:57643"/>
        <dbReference type="ChEBI" id="CHEBI:58608"/>
        <dbReference type="EC" id="3.1.4.4"/>
    </reaction>
</comment>
<dbReference type="Pfam" id="PF13091">
    <property type="entry name" value="PLDc_2"/>
    <property type="match status" value="1"/>
</dbReference>
<feature type="domain" description="PLD phosphodiesterase" evidence="10">
    <location>
        <begin position="351"/>
        <end position="378"/>
    </location>
</feature>
<name>A0A7W6C1K5_9SPHN</name>
<dbReference type="Pfam" id="PF00614">
    <property type="entry name" value="PLDc"/>
    <property type="match status" value="1"/>
</dbReference>
<gene>
    <name evidence="11" type="ORF">GGR39_002470</name>
</gene>
<evidence type="ECO:0000256" key="3">
    <source>
        <dbReference type="ARBA" id="ARBA00004613"/>
    </source>
</evidence>
<dbReference type="GO" id="GO:0009395">
    <property type="term" value="P:phospholipid catabolic process"/>
    <property type="evidence" value="ECO:0007669"/>
    <property type="project" value="TreeGrafter"/>
</dbReference>
<sequence>MSEANEDEGSSPTVWRYAMATRAHVVIDAADYFELMRDAMRSTRQRVFMIGWDFDTRILLSAGRRWWTIGKRHRFPARLGSFMLWLARQTPELEIRLLKWNVALIKSMFRGTMVIDLLRWARNPSIDFKFDSAHPVGCSHHQKIVVLDDRVAVCGGIDMTSDRWDTREHIHDDKRRKRPTGRNYGPWHDATMMMEGDVALALGELGRDRWKVAGGEELAPCKPQEESPWPDRLQAEFENVEIGIARTRAEWGDCPQVSEIENLFVEQIGRAKRFIYAETQYFASRRIAEAICQRLAEPDPPEFCIVNPITADGWLEQVAMDSARARLVRAVREVDHAGRFHIFVPYTTGGDPIYVHAKLTIIDDEILRIGSANMNNRSMGLDSECDVFIDVTRPANRDVGPKIIGLRHSLIAEHAGIPEDDVGPLLEKHGSMAAMLLALPRTGKHVRPLELPELNEAERALADSALLDPERPSDVFEPIEKRGLFRRRGLLRKPGLRRTLSRVKNKFTRRETA</sequence>
<comment type="function">
    <text evidence="2">Could be a virulence factor.</text>
</comment>
<comment type="caution">
    <text evidence="11">The sequence shown here is derived from an EMBL/GenBank/DDBJ whole genome shotgun (WGS) entry which is preliminary data.</text>
</comment>
<evidence type="ECO:0000256" key="2">
    <source>
        <dbReference type="ARBA" id="ARBA00003145"/>
    </source>
</evidence>
<evidence type="ECO:0000256" key="1">
    <source>
        <dbReference type="ARBA" id="ARBA00000798"/>
    </source>
</evidence>
<dbReference type="InterPro" id="IPR001736">
    <property type="entry name" value="PLipase_D/transphosphatidylase"/>
</dbReference>
<dbReference type="GO" id="GO:0005576">
    <property type="term" value="C:extracellular region"/>
    <property type="evidence" value="ECO:0007669"/>
    <property type="project" value="UniProtKB-SubCell"/>
</dbReference>
<dbReference type="CDD" id="cd09140">
    <property type="entry name" value="PLDc_vPLD1_2_like_bac_1"/>
    <property type="match status" value="1"/>
</dbReference>
<evidence type="ECO:0000256" key="6">
    <source>
        <dbReference type="ARBA" id="ARBA00022737"/>
    </source>
</evidence>
<dbReference type="InterPro" id="IPR015679">
    <property type="entry name" value="PLipase_D_fam"/>
</dbReference>
<dbReference type="PANTHER" id="PTHR18896">
    <property type="entry name" value="PHOSPHOLIPASE D"/>
    <property type="match status" value="1"/>
</dbReference>
<dbReference type="SUPFAM" id="SSF56024">
    <property type="entry name" value="Phospholipase D/nuclease"/>
    <property type="match status" value="2"/>
</dbReference>
<keyword evidence="6" id="KW-0677">Repeat</keyword>
<organism evidence="11 12">
    <name type="scientific">Novosphingobium fluoreni</name>
    <dbReference type="NCBI Taxonomy" id="1391222"/>
    <lineage>
        <taxon>Bacteria</taxon>
        <taxon>Pseudomonadati</taxon>
        <taxon>Pseudomonadota</taxon>
        <taxon>Alphaproteobacteria</taxon>
        <taxon>Sphingomonadales</taxon>
        <taxon>Sphingomonadaceae</taxon>
        <taxon>Novosphingobium</taxon>
    </lineage>
</organism>
<keyword evidence="8" id="KW-0443">Lipid metabolism</keyword>